<feature type="chain" id="PRO_5014818832" evidence="3">
    <location>
        <begin position="24"/>
        <end position="533"/>
    </location>
</feature>
<sequence length="533" mass="56468">MNRFLLSALTALCVAVASIAASAQTPLGQPTLDEQKVQIWCATVRYVYDDNNRPNLKSSLNCGGSLPDFVTSIKADSQKVYSLLYQPLEGKGTMYKGLGSDKSRLQKLTTEIINKLQASPARKADAERMARLNALKTQLDTYLTNGTPPADPNSDVTAGAVDTEDTSVADDASLTASDAGVGQGAVESNAAVAPRPAPASESLMSKLFAPLALILSLLSIFLYVMLRRSISALGTRADRHRSELESVKAVAMSGSVPSAGGVAAAGSPKRMTPELQREIERIVQQRVAEELAKQQPTTPPAKAEKPAPQPATGAQPRATNNPARPVAAAPTQSPAPTRPVVQAPAPIPVAPPAAPAPNQFQNIESAPTSYAPPVPMHETAQPPMPIPSGSPASAPRDDFDSLVPPVQLPGPETWEAPAAPVAAPVPPAPSRYYVKVPVNGGFSEYDLQDQPQHDSIYEITPDPRVPERATFRVTSNVGVHAYAIQSAQYSLREACAYQQPNGPVSRIVTDKDGTLIKSNGAWQIEQKAAIHFE</sequence>
<evidence type="ECO:0000256" key="3">
    <source>
        <dbReference type="SAM" id="SignalP"/>
    </source>
</evidence>
<feature type="transmembrane region" description="Helical" evidence="2">
    <location>
        <begin position="207"/>
        <end position="226"/>
    </location>
</feature>
<evidence type="ECO:0000313" key="5">
    <source>
        <dbReference type="Proteomes" id="UP000228535"/>
    </source>
</evidence>
<name>A0A2M9ASB8_9BACT</name>
<feature type="compositionally biased region" description="Polar residues" evidence="1">
    <location>
        <begin position="358"/>
        <end position="368"/>
    </location>
</feature>
<gene>
    <name evidence="4" type="ORF">CLV45_4310</name>
</gene>
<keyword evidence="3" id="KW-0732">Signal</keyword>
<protein>
    <submittedName>
        <fullName evidence="4">Uncharacterized protein</fullName>
    </submittedName>
</protein>
<keyword evidence="5" id="KW-1185">Reference proteome</keyword>
<accession>A0A2M9ASB8</accession>
<feature type="compositionally biased region" description="Pro residues" evidence="1">
    <location>
        <begin position="345"/>
        <end position="355"/>
    </location>
</feature>
<feature type="region of interest" description="Disordered" evidence="1">
    <location>
        <begin position="291"/>
        <end position="402"/>
    </location>
</feature>
<evidence type="ECO:0000313" key="4">
    <source>
        <dbReference type="EMBL" id="PJJ48601.1"/>
    </source>
</evidence>
<organism evidence="4 5">
    <name type="scientific">Hymenobacter chitinivorans DSM 11115</name>
    <dbReference type="NCBI Taxonomy" id="1121954"/>
    <lineage>
        <taxon>Bacteria</taxon>
        <taxon>Pseudomonadati</taxon>
        <taxon>Bacteroidota</taxon>
        <taxon>Cytophagia</taxon>
        <taxon>Cytophagales</taxon>
        <taxon>Hymenobacteraceae</taxon>
        <taxon>Hymenobacter</taxon>
    </lineage>
</organism>
<dbReference type="Proteomes" id="UP000228535">
    <property type="component" value="Unassembled WGS sequence"/>
</dbReference>
<dbReference type="EMBL" id="PGFA01000004">
    <property type="protein sequence ID" value="PJJ48601.1"/>
    <property type="molecule type" value="Genomic_DNA"/>
</dbReference>
<keyword evidence="2" id="KW-1133">Transmembrane helix</keyword>
<feature type="signal peptide" evidence="3">
    <location>
        <begin position="1"/>
        <end position="23"/>
    </location>
</feature>
<evidence type="ECO:0000256" key="1">
    <source>
        <dbReference type="SAM" id="MobiDB-lite"/>
    </source>
</evidence>
<keyword evidence="2" id="KW-0472">Membrane</keyword>
<evidence type="ECO:0000256" key="2">
    <source>
        <dbReference type="SAM" id="Phobius"/>
    </source>
</evidence>
<dbReference type="AlphaFoldDB" id="A0A2M9ASB8"/>
<reference evidence="4 5" key="1">
    <citation type="submission" date="2017-11" db="EMBL/GenBank/DDBJ databases">
        <title>Genomic Encyclopedia of Archaeal and Bacterial Type Strains, Phase II (KMG-II): From Individual Species to Whole Genera.</title>
        <authorList>
            <person name="Goeker M."/>
        </authorList>
    </citation>
    <scope>NUCLEOTIDE SEQUENCE [LARGE SCALE GENOMIC DNA]</scope>
    <source>
        <strain evidence="4 5">DSM 11115</strain>
    </source>
</reference>
<proteinExistence type="predicted"/>
<comment type="caution">
    <text evidence="4">The sequence shown here is derived from an EMBL/GenBank/DDBJ whole genome shotgun (WGS) entry which is preliminary data.</text>
</comment>
<keyword evidence="2" id="KW-0812">Transmembrane</keyword>